<dbReference type="PANTHER" id="PTHR43566">
    <property type="entry name" value="CONSERVED PROTEIN"/>
    <property type="match status" value="1"/>
</dbReference>
<comment type="caution">
    <text evidence="3">The sequence shown here is derived from an EMBL/GenBank/DDBJ whole genome shotgun (WGS) entry which is preliminary data.</text>
</comment>
<dbReference type="Pfam" id="PF13173">
    <property type="entry name" value="AAA_14"/>
    <property type="match status" value="1"/>
</dbReference>
<organism evidence="3 4">
    <name type="scientific">Candidatus Dechloromonas phosphorivorans</name>
    <dbReference type="NCBI Taxonomy" id="2899244"/>
    <lineage>
        <taxon>Bacteria</taxon>
        <taxon>Pseudomonadati</taxon>
        <taxon>Pseudomonadota</taxon>
        <taxon>Betaproteobacteria</taxon>
        <taxon>Rhodocyclales</taxon>
        <taxon>Azonexaceae</taxon>
        <taxon>Dechloromonas</taxon>
    </lineage>
</organism>
<dbReference type="InterPro" id="IPR025420">
    <property type="entry name" value="DUF4143"/>
</dbReference>
<keyword evidence="3" id="KW-0067">ATP-binding</keyword>
<dbReference type="SUPFAM" id="SSF52540">
    <property type="entry name" value="P-loop containing nucleoside triphosphate hydrolases"/>
    <property type="match status" value="1"/>
</dbReference>
<dbReference type="Proteomes" id="UP000808146">
    <property type="component" value="Unassembled WGS sequence"/>
</dbReference>
<dbReference type="Pfam" id="PF13635">
    <property type="entry name" value="DUF4143"/>
    <property type="match status" value="1"/>
</dbReference>
<dbReference type="PANTHER" id="PTHR43566:SF1">
    <property type="entry name" value="AAA+ ATPASE DOMAIN-CONTAINING PROTEIN"/>
    <property type="match status" value="1"/>
</dbReference>
<feature type="domain" description="AAA" evidence="1">
    <location>
        <begin position="22"/>
        <end position="174"/>
    </location>
</feature>
<dbReference type="AlphaFoldDB" id="A0A9D7LKY7"/>
<evidence type="ECO:0000259" key="1">
    <source>
        <dbReference type="Pfam" id="PF13173"/>
    </source>
</evidence>
<dbReference type="InterPro" id="IPR041682">
    <property type="entry name" value="AAA_14"/>
</dbReference>
<gene>
    <name evidence="3" type="ORF">IPN75_04650</name>
</gene>
<reference evidence="3" key="1">
    <citation type="submission" date="2020-10" db="EMBL/GenBank/DDBJ databases">
        <title>Connecting structure to function with the recovery of over 1000 high-quality activated sludge metagenome-assembled genomes encoding full-length rRNA genes using long-read sequencing.</title>
        <authorList>
            <person name="Singleton C.M."/>
            <person name="Petriglieri F."/>
            <person name="Kristensen J.M."/>
            <person name="Kirkegaard R.H."/>
            <person name="Michaelsen T.Y."/>
            <person name="Andersen M.H."/>
            <person name="Karst S.M."/>
            <person name="Dueholm M.S."/>
            <person name="Nielsen P.H."/>
            <person name="Albertsen M."/>
        </authorList>
    </citation>
    <scope>NUCLEOTIDE SEQUENCE</scope>
    <source>
        <strain evidence="3">OdNE_18-Q3-R46-58_BAT3C.305</strain>
    </source>
</reference>
<dbReference type="EMBL" id="JADKBR010000003">
    <property type="protein sequence ID" value="MBK8889720.1"/>
    <property type="molecule type" value="Genomic_DNA"/>
</dbReference>
<protein>
    <submittedName>
        <fullName evidence="3">ATP-binding protein</fullName>
    </submittedName>
</protein>
<dbReference type="InterPro" id="IPR027417">
    <property type="entry name" value="P-loop_NTPase"/>
</dbReference>
<accession>A0A9D7LKY7</accession>
<feature type="domain" description="DUF4143" evidence="2">
    <location>
        <begin position="218"/>
        <end position="376"/>
    </location>
</feature>
<dbReference type="Gene3D" id="3.40.50.300">
    <property type="entry name" value="P-loop containing nucleotide triphosphate hydrolases"/>
    <property type="match status" value="1"/>
</dbReference>
<keyword evidence="3" id="KW-0547">Nucleotide-binding</keyword>
<sequence length="420" mass="46893">MSFERTQIDILRRRLDEQPKFMIVVAGPRQVGKTTLVTHALSGYRDRSSFVAIDQALPEDVDPFSAQGNATNTQGLPGSPPTAEWLVRQWAQARARARMLPEEERYVLAIDEIQKIPRWSEVVKGLWDADRAENLPLHVILLGSSPWLMQKGLTESLAGRYEPIRMAHWSYEEMQAAFDFSLHEYIYFGGYPGSAGLIKEETRWRHYVRTALIQPNIEKDILQMTRVDKPALLKALFELGCGAYSGQIIAYDKLRGQLADAGNTTTLAHYLELLSQAGLLSGLSKFAMQAFRKRASSPKLNAHNTALISALAGYSFAEATGDRSYWGRLVESTVGAHLINTASEDCEIHYWRESPHEVDFVLTNGRKVVAIEVKSGAKFASPKGLEVFAGKFKEARTMIVGEGGVPLAEFLSLPAEHWLE</sequence>
<evidence type="ECO:0000313" key="3">
    <source>
        <dbReference type="EMBL" id="MBK8889720.1"/>
    </source>
</evidence>
<proteinExistence type="predicted"/>
<evidence type="ECO:0000259" key="2">
    <source>
        <dbReference type="Pfam" id="PF13635"/>
    </source>
</evidence>
<dbReference type="GO" id="GO:0005524">
    <property type="term" value="F:ATP binding"/>
    <property type="evidence" value="ECO:0007669"/>
    <property type="project" value="UniProtKB-KW"/>
</dbReference>
<name>A0A9D7LKY7_9RHOO</name>
<evidence type="ECO:0000313" key="4">
    <source>
        <dbReference type="Proteomes" id="UP000808146"/>
    </source>
</evidence>